<dbReference type="Pfam" id="PF13445">
    <property type="entry name" value="zf-RING_UBOX"/>
    <property type="match status" value="3"/>
</dbReference>
<feature type="domain" description="RING-type" evidence="14">
    <location>
        <begin position="884"/>
        <end position="929"/>
    </location>
</feature>
<keyword evidence="17" id="KW-1185">Reference proteome</keyword>
<dbReference type="CDD" id="cd22584">
    <property type="entry name" value="Rcat_RBR_unk"/>
    <property type="match status" value="2"/>
</dbReference>
<evidence type="ECO:0000256" key="1">
    <source>
        <dbReference type="ARBA" id="ARBA00001798"/>
    </source>
</evidence>
<evidence type="ECO:0000256" key="8">
    <source>
        <dbReference type="ARBA" id="ARBA00022737"/>
    </source>
</evidence>
<evidence type="ECO:0000256" key="7">
    <source>
        <dbReference type="ARBA" id="ARBA00022723"/>
    </source>
</evidence>
<comment type="function">
    <text evidence="3">Might act as an E3 ubiquitin-protein ligase, or as part of E3 complex, which accepts ubiquitin from specific E2 ubiquitin-conjugating enzymes and then transfers it to substrates.</text>
</comment>
<dbReference type="Gene3D" id="3.30.40.10">
    <property type="entry name" value="Zinc/RING finger domain, C3HC4 (zinc finger)"/>
    <property type="match status" value="4"/>
</dbReference>
<evidence type="ECO:0000256" key="11">
    <source>
        <dbReference type="ARBA" id="ARBA00022833"/>
    </source>
</evidence>
<dbReference type="SMART" id="SM00647">
    <property type="entry name" value="IBR"/>
    <property type="match status" value="6"/>
</dbReference>
<evidence type="ECO:0000313" key="17">
    <source>
        <dbReference type="Proteomes" id="UP000324897"/>
    </source>
</evidence>
<sequence>MRSEKFKVAEPAVARKRTAPARNWGLGWLIDKFNPERNQAKEMLDLVSMLAEDRALAEDLQVQEVLRFSTQSERACALCKQMFPSQEASWKPDNCDHAICIACFCQYVPEIEATGVPRCAVASCEFSRISEIQQGVDVYHDAFSSFEDMDGRKGKEPLDGMLQEFGESSRRADVITGSNFYCTICMESLHVRELFPIAGCTHTFCVGCVGQYIAAKVEENVVSIGCPDPGCKDGTLHPEECRDVIPFQVFQRWGAALCDSALGALKFYCPFKDCSALLVDDHTQGEAAIMQAKCPHCSRMFCAQCKVAWHEGVACAEFQRLGNDERGKDDLLLRKVAKNSKWQRCPKCKMYVERVDGCVYIVCRCHFRFCYLCGSPMTKGDHHCSRYSLLDSYDYNPPVDVSPSCRRMLCRSTKRTRRYSFPMDRHERQKQIAAAALRNCSPAMETSNAAAAAGGGPIYISSDEENEDAPIDVDSYIPVDGGGSHIPIYISDDEEDEHRDDIEIQEVILHSIDSSRAAKTGSAFASASSSSAIFSSPLESPPDRKGKSKLSSQDDTSNSRKRRSNRDRHFDCAICFEKVHVTEKFPVSNCAHAFCNSCVGGYVAAKISENVAVIRCPDPGCKKGSVEIQLCRYIIPSELFDRWNVVLCEAVVGDNKFYCPFKDCSALLINDGEEEIRETECPHCRRPFCVRCRVPWHGGIKCEEFEKLGDDEKGPDALTLKNLAKKKKWQRCPKCKMYVEKVDGCTFIACRHERQKQIAAATPRNCSSAMATSNAAMAVGGSSHVPIYISSDDEDDGGGWHIPIYISDDEEGEHRDDIEIQEAILHTIDSSRSTNTGSVFALASSSSAALESPPDRKGKCKISSQDDRSNFRKRRSNRDRHFDCAICFEKVRASEKFPVSNCAHAFCNSCVGGYVAAQISENIAVIRCPDPECNMGSVEIELCRGIIPSELFDRWSVALCEDVVGRDKFYCPFKDCSALLINDGAVKIRKTECPHCHRLFCASCSVPWHQGMKCKEFKKLGDDEKGEDDLTLKKLANKEKWQRCPKCKVYVERVEGCVYIACRYCFFLACRSKILVHRAQNDGVLLLLRISVNTKKKRSNRDHFDCAICFEKVQVSEKFPVSNSSHAFCNGCVGRYVAAKIAENVAMIGCPDPECKKGSVEIDLCRDIIPSELFDRWNIVLCEEVVGGDRFYCPFKDCSALLINDGAVKIRETECPHCHRLFCARCRVPWHNGIKCKEFKKLGDDEKGKDDLTLKNLANEKKWQRCPKCKMYVERVSGCVYIACRCGFRFCYLCGSPMTKGKHHCSKCKRTW</sequence>
<dbReference type="InterPro" id="IPR027370">
    <property type="entry name" value="Znf-RING_euk"/>
</dbReference>
<organism evidence="16 17">
    <name type="scientific">Eragrostis curvula</name>
    <name type="common">weeping love grass</name>
    <dbReference type="NCBI Taxonomy" id="38414"/>
    <lineage>
        <taxon>Eukaryota</taxon>
        <taxon>Viridiplantae</taxon>
        <taxon>Streptophyta</taxon>
        <taxon>Embryophyta</taxon>
        <taxon>Tracheophyta</taxon>
        <taxon>Spermatophyta</taxon>
        <taxon>Magnoliopsida</taxon>
        <taxon>Liliopsida</taxon>
        <taxon>Poales</taxon>
        <taxon>Poaceae</taxon>
        <taxon>PACMAD clade</taxon>
        <taxon>Chloridoideae</taxon>
        <taxon>Eragrostideae</taxon>
        <taxon>Eragrostidinae</taxon>
        <taxon>Eragrostis</taxon>
    </lineage>
</organism>
<evidence type="ECO:0000256" key="4">
    <source>
        <dbReference type="ARBA" id="ARBA00005884"/>
    </source>
</evidence>
<evidence type="ECO:0000259" key="14">
    <source>
        <dbReference type="PROSITE" id="PS50089"/>
    </source>
</evidence>
<dbReference type="PANTHER" id="PTHR11685">
    <property type="entry name" value="RBR FAMILY RING FINGER AND IBR DOMAIN-CONTAINING"/>
    <property type="match status" value="1"/>
</dbReference>
<dbReference type="CDD" id="cd22582">
    <property type="entry name" value="BRcat_RBR_unk"/>
    <property type="match status" value="4"/>
</dbReference>
<dbReference type="Proteomes" id="UP000324897">
    <property type="component" value="Chromosome 3"/>
</dbReference>
<dbReference type="OrthoDB" id="10009520at2759"/>
<feature type="domain" description="RING-type" evidence="14">
    <location>
        <begin position="182"/>
        <end position="227"/>
    </location>
</feature>
<accession>A0A5J9TDW3</accession>
<dbReference type="InterPro" id="IPR031127">
    <property type="entry name" value="E3_UB_ligase_RBR"/>
</dbReference>
<evidence type="ECO:0000256" key="2">
    <source>
        <dbReference type="ARBA" id="ARBA00001947"/>
    </source>
</evidence>
<reference evidence="16 17" key="1">
    <citation type="journal article" date="2019" name="Sci. Rep.">
        <title>A high-quality genome of Eragrostis curvula grass provides insights into Poaceae evolution and supports new strategies to enhance forage quality.</title>
        <authorList>
            <person name="Carballo J."/>
            <person name="Santos B.A.C.M."/>
            <person name="Zappacosta D."/>
            <person name="Garbus I."/>
            <person name="Selva J.P."/>
            <person name="Gallo C.A."/>
            <person name="Diaz A."/>
            <person name="Albertini E."/>
            <person name="Caccamo M."/>
            <person name="Echenique V."/>
        </authorList>
    </citation>
    <scope>NUCLEOTIDE SEQUENCE [LARGE SCALE GENOMIC DNA]</scope>
    <source>
        <strain evidence="17">cv. Victoria</strain>
        <tissue evidence="16">Leaf</tissue>
    </source>
</reference>
<evidence type="ECO:0000256" key="13">
    <source>
        <dbReference type="SAM" id="MobiDB-lite"/>
    </source>
</evidence>
<dbReference type="Pfam" id="PF01485">
    <property type="entry name" value="IBR"/>
    <property type="match status" value="5"/>
</dbReference>
<evidence type="ECO:0000313" key="16">
    <source>
        <dbReference type="EMBL" id="TVU09545.1"/>
    </source>
</evidence>
<feature type="region of interest" description="Disordered" evidence="13">
    <location>
        <begin position="849"/>
        <end position="874"/>
    </location>
</feature>
<comment type="similarity">
    <text evidence="4">Belongs to the RBR family. Ariadne subfamily.</text>
</comment>
<dbReference type="PROSITE" id="PS00518">
    <property type="entry name" value="ZF_RING_1"/>
    <property type="match status" value="3"/>
</dbReference>
<comment type="cofactor">
    <cofactor evidence="2">
        <name>Zn(2+)</name>
        <dbReference type="ChEBI" id="CHEBI:29105"/>
    </cofactor>
</comment>
<dbReference type="InterPro" id="IPR013083">
    <property type="entry name" value="Znf_RING/FYVE/PHD"/>
</dbReference>
<dbReference type="GO" id="GO:0008270">
    <property type="term" value="F:zinc ion binding"/>
    <property type="evidence" value="ECO:0007669"/>
    <property type="project" value="UniProtKB-KW"/>
</dbReference>
<evidence type="ECO:0000259" key="15">
    <source>
        <dbReference type="PROSITE" id="PS51873"/>
    </source>
</evidence>
<name>A0A5J9TDW3_9POAL</name>
<dbReference type="PROSITE" id="PS50089">
    <property type="entry name" value="ZF_RING_2"/>
    <property type="match status" value="3"/>
</dbReference>
<dbReference type="FunFam" id="1.20.120.1750:FF:000018">
    <property type="entry name" value="RBR-type E3 ubiquitin transferase"/>
    <property type="match status" value="2"/>
</dbReference>
<dbReference type="InterPro" id="IPR017907">
    <property type="entry name" value="Znf_RING_CS"/>
</dbReference>
<feature type="region of interest" description="Disordered" evidence="13">
    <location>
        <begin position="533"/>
        <end position="563"/>
    </location>
</feature>
<keyword evidence="8" id="KW-0677">Repeat</keyword>
<proteinExistence type="inferred from homology"/>
<evidence type="ECO:0000256" key="6">
    <source>
        <dbReference type="ARBA" id="ARBA00022679"/>
    </source>
</evidence>
<dbReference type="InterPro" id="IPR044066">
    <property type="entry name" value="TRIAD_supradom"/>
</dbReference>
<dbReference type="EC" id="2.3.2.31" evidence="5"/>
<dbReference type="FunFam" id="3.30.40.10:FF:000230">
    <property type="entry name" value="RBR-type E3 ubiquitin transferase"/>
    <property type="match status" value="4"/>
</dbReference>
<evidence type="ECO:0000256" key="10">
    <source>
        <dbReference type="ARBA" id="ARBA00022786"/>
    </source>
</evidence>
<dbReference type="Gene3D" id="1.20.120.1750">
    <property type="match status" value="3"/>
</dbReference>
<dbReference type="SUPFAM" id="SSF57850">
    <property type="entry name" value="RING/U-box"/>
    <property type="match status" value="12"/>
</dbReference>
<dbReference type="EMBL" id="RWGY01000039">
    <property type="protein sequence ID" value="TVU09545.1"/>
    <property type="molecule type" value="Genomic_DNA"/>
</dbReference>
<protein>
    <recommendedName>
        <fullName evidence="5">RBR-type E3 ubiquitin transferase</fullName>
        <ecNumber evidence="5">2.3.2.31</ecNumber>
    </recommendedName>
</protein>
<keyword evidence="11" id="KW-0862">Zinc</keyword>
<gene>
    <name evidence="16" type="ORF">EJB05_43028</name>
</gene>
<keyword evidence="6" id="KW-0808">Transferase</keyword>
<keyword evidence="10" id="KW-0833">Ubl conjugation pathway</keyword>
<feature type="domain" description="RING-type" evidence="15">
    <location>
        <begin position="880"/>
        <end position="1102"/>
    </location>
</feature>
<dbReference type="SMART" id="SM00184">
    <property type="entry name" value="RING"/>
    <property type="match status" value="7"/>
</dbReference>
<comment type="caution">
    <text evidence="16">The sequence shown here is derived from an EMBL/GenBank/DDBJ whole genome shotgun (WGS) entry which is preliminary data.</text>
</comment>
<keyword evidence="9 12" id="KW-0863">Zinc-finger</keyword>
<dbReference type="InterPro" id="IPR002867">
    <property type="entry name" value="IBR_dom"/>
</dbReference>
<feature type="domain" description="RING-type" evidence="14">
    <location>
        <begin position="572"/>
        <end position="617"/>
    </location>
</feature>
<evidence type="ECO:0000256" key="3">
    <source>
        <dbReference type="ARBA" id="ARBA00003976"/>
    </source>
</evidence>
<dbReference type="GO" id="GO:0061630">
    <property type="term" value="F:ubiquitin protein ligase activity"/>
    <property type="evidence" value="ECO:0007669"/>
    <property type="project" value="UniProtKB-EC"/>
</dbReference>
<dbReference type="GO" id="GO:0016567">
    <property type="term" value="P:protein ubiquitination"/>
    <property type="evidence" value="ECO:0007669"/>
    <property type="project" value="InterPro"/>
</dbReference>
<evidence type="ECO:0000256" key="9">
    <source>
        <dbReference type="ARBA" id="ARBA00022771"/>
    </source>
</evidence>
<feature type="domain" description="RING-type" evidence="15">
    <location>
        <begin position="178"/>
        <end position="388"/>
    </location>
</feature>
<feature type="domain" description="RING-type" evidence="15">
    <location>
        <begin position="568"/>
        <end position="788"/>
    </location>
</feature>
<evidence type="ECO:0000256" key="5">
    <source>
        <dbReference type="ARBA" id="ARBA00012251"/>
    </source>
</evidence>
<feature type="domain" description="RING-type" evidence="15">
    <location>
        <begin position="1102"/>
        <end position="1312"/>
    </location>
</feature>
<evidence type="ECO:0000256" key="12">
    <source>
        <dbReference type="PROSITE-ProRule" id="PRU00175"/>
    </source>
</evidence>
<comment type="catalytic activity">
    <reaction evidence="1">
        <text>[E2 ubiquitin-conjugating enzyme]-S-ubiquitinyl-L-cysteine + [acceptor protein]-L-lysine = [E2 ubiquitin-conjugating enzyme]-L-cysteine + [acceptor protein]-N(6)-ubiquitinyl-L-lysine.</text>
        <dbReference type="EC" id="2.3.2.31"/>
    </reaction>
</comment>
<keyword evidence="7" id="KW-0479">Metal-binding</keyword>
<dbReference type="PROSITE" id="PS51873">
    <property type="entry name" value="TRIAD"/>
    <property type="match status" value="4"/>
</dbReference>
<dbReference type="InterPro" id="IPR001841">
    <property type="entry name" value="Znf_RING"/>
</dbReference>
<dbReference type="Gramene" id="TVU09545">
    <property type="protein sequence ID" value="TVU09545"/>
    <property type="gene ID" value="EJB05_43028"/>
</dbReference>